<dbReference type="OrthoDB" id="9785812at2"/>
<dbReference type="SMART" id="SM00829">
    <property type="entry name" value="PKS_ER"/>
    <property type="match status" value="1"/>
</dbReference>
<organism evidence="2 3">
    <name type="scientific">Oceanibaculum pacificum</name>
    <dbReference type="NCBI Taxonomy" id="580166"/>
    <lineage>
        <taxon>Bacteria</taxon>
        <taxon>Pseudomonadati</taxon>
        <taxon>Pseudomonadota</taxon>
        <taxon>Alphaproteobacteria</taxon>
        <taxon>Rhodospirillales</taxon>
        <taxon>Oceanibaculaceae</taxon>
        <taxon>Oceanibaculum</taxon>
    </lineage>
</organism>
<dbReference type="Pfam" id="PF08240">
    <property type="entry name" value="ADH_N"/>
    <property type="match status" value="1"/>
</dbReference>
<dbReference type="AlphaFoldDB" id="A0A154VVK3"/>
<dbReference type="InterPro" id="IPR020843">
    <property type="entry name" value="ER"/>
</dbReference>
<protein>
    <submittedName>
        <fullName evidence="2">Zinc-binding dehydrogenase</fullName>
    </submittedName>
</protein>
<dbReference type="EMBL" id="LPXN01000131">
    <property type="protein sequence ID" value="KZD05344.1"/>
    <property type="molecule type" value="Genomic_DNA"/>
</dbReference>
<evidence type="ECO:0000313" key="2">
    <source>
        <dbReference type="EMBL" id="KZD05344.1"/>
    </source>
</evidence>
<dbReference type="Gene3D" id="3.90.180.10">
    <property type="entry name" value="Medium-chain alcohol dehydrogenases, catalytic domain"/>
    <property type="match status" value="1"/>
</dbReference>
<keyword evidence="3" id="KW-1185">Reference proteome</keyword>
<dbReference type="GO" id="GO:0016491">
    <property type="term" value="F:oxidoreductase activity"/>
    <property type="evidence" value="ECO:0007669"/>
    <property type="project" value="InterPro"/>
</dbReference>
<dbReference type="InterPro" id="IPR051397">
    <property type="entry name" value="Zn-ADH-like_protein"/>
</dbReference>
<dbReference type="InterPro" id="IPR036291">
    <property type="entry name" value="NAD(P)-bd_dom_sf"/>
</dbReference>
<reference evidence="2 3" key="1">
    <citation type="submission" date="2015-12" db="EMBL/GenBank/DDBJ databases">
        <title>Genome sequence of Oceanibaculum pacificum MCCC 1A02656.</title>
        <authorList>
            <person name="Lu L."/>
            <person name="Lai Q."/>
            <person name="Shao Z."/>
            <person name="Qian P."/>
        </authorList>
    </citation>
    <scope>NUCLEOTIDE SEQUENCE [LARGE SCALE GENOMIC DNA]</scope>
    <source>
        <strain evidence="2 3">MCCC 1A02656</strain>
    </source>
</reference>
<dbReference type="PANTHER" id="PTHR43677:SF4">
    <property type="entry name" value="QUINONE OXIDOREDUCTASE-LIKE PROTEIN 2"/>
    <property type="match status" value="1"/>
</dbReference>
<comment type="caution">
    <text evidence="2">The sequence shown here is derived from an EMBL/GenBank/DDBJ whole genome shotgun (WGS) entry which is preliminary data.</text>
</comment>
<dbReference type="STRING" id="580166.AUP43_11795"/>
<dbReference type="SUPFAM" id="SSF51735">
    <property type="entry name" value="NAD(P)-binding Rossmann-fold domains"/>
    <property type="match status" value="1"/>
</dbReference>
<sequence>MKAILYAAHGELDQISYGEFETPVAGPDQCLLKVKAVALNGFDPMILRGIPGLKTPMPMIPGGDIVGEVVEIGSGVPTSQFKKGDRVQVVPFQPGIGQMGETLRGGACEYIAVDAKFLLPIPEGVTYEQAAALPIAYGTARRMMIARGQVKAGEKVLVLGATGGVGTGAVQIAKMMGAHVIACASSADKCEKLREIGADDTIDTSKEDFVAAIHARYGKPKIWGGGGVDVVVNYIGGDTWAKSLKVMTRFGRMLVCGATTGYDPKEDIRYIWSYELSIVGSNAWTAEDQTALMEMVRDDKLVPVIDRVLPLSEAGFKEGLQALIDRKVFGKVVFVP</sequence>
<name>A0A154VVK3_9PROT</name>
<dbReference type="InterPro" id="IPR013149">
    <property type="entry name" value="ADH-like_C"/>
</dbReference>
<evidence type="ECO:0000313" key="3">
    <source>
        <dbReference type="Proteomes" id="UP000076400"/>
    </source>
</evidence>
<feature type="domain" description="Enoyl reductase (ER)" evidence="1">
    <location>
        <begin position="10"/>
        <end position="334"/>
    </location>
</feature>
<proteinExistence type="predicted"/>
<accession>A0A154VVK3</accession>
<evidence type="ECO:0000259" key="1">
    <source>
        <dbReference type="SMART" id="SM00829"/>
    </source>
</evidence>
<gene>
    <name evidence="2" type="ORF">AUP43_11795</name>
</gene>
<dbReference type="Proteomes" id="UP000076400">
    <property type="component" value="Unassembled WGS sequence"/>
</dbReference>
<dbReference type="InterPro" id="IPR013154">
    <property type="entry name" value="ADH-like_N"/>
</dbReference>
<dbReference type="Pfam" id="PF00107">
    <property type="entry name" value="ADH_zinc_N"/>
    <property type="match status" value="1"/>
</dbReference>
<dbReference type="SUPFAM" id="SSF50129">
    <property type="entry name" value="GroES-like"/>
    <property type="match status" value="1"/>
</dbReference>
<dbReference type="InterPro" id="IPR011032">
    <property type="entry name" value="GroES-like_sf"/>
</dbReference>
<dbReference type="PANTHER" id="PTHR43677">
    <property type="entry name" value="SHORT-CHAIN DEHYDROGENASE/REDUCTASE"/>
    <property type="match status" value="1"/>
</dbReference>
<dbReference type="RefSeq" id="WP_067558206.1">
    <property type="nucleotide sequence ID" value="NZ_LPXN01000131.1"/>
</dbReference>